<feature type="region of interest" description="Disordered" evidence="7">
    <location>
        <begin position="1"/>
        <end position="287"/>
    </location>
</feature>
<keyword evidence="9" id="KW-1185">Reference proteome</keyword>
<reference evidence="8" key="1">
    <citation type="submission" date="2021-06" db="EMBL/GenBank/DDBJ databases">
        <title>Genome Sequence of Mortierella hyaline Strain SCG-10, a Cold-Adapted, Nitrate-Reducing Fungus Isolated from Soil in Minnesota, USA.</title>
        <authorList>
            <person name="Aldossari N."/>
        </authorList>
    </citation>
    <scope>NUCLEOTIDE SEQUENCE</scope>
    <source>
        <strain evidence="8">SCG-10</strain>
    </source>
</reference>
<dbReference type="OrthoDB" id="21629at2759"/>
<feature type="region of interest" description="Disordered" evidence="7">
    <location>
        <begin position="1104"/>
        <end position="1142"/>
    </location>
</feature>
<evidence type="ECO:0000256" key="2">
    <source>
        <dbReference type="ARBA" id="ARBA00007112"/>
    </source>
</evidence>
<protein>
    <recommendedName>
        <fullName evidence="4">Stress response protein NST1</fullName>
    </recommendedName>
    <alternativeName>
        <fullName evidence="3">Stress response protein nst1</fullName>
    </alternativeName>
</protein>
<comment type="similarity">
    <text evidence="2">Belongs to the NST1 family.</text>
</comment>
<gene>
    <name evidence="8" type="primary">NST1</name>
    <name evidence="8" type="ORF">KI688_000286</name>
</gene>
<feature type="compositionally biased region" description="Low complexity" evidence="7">
    <location>
        <begin position="772"/>
        <end position="802"/>
    </location>
</feature>
<feature type="region of interest" description="Disordered" evidence="7">
    <location>
        <begin position="1250"/>
        <end position="1325"/>
    </location>
</feature>
<dbReference type="Pfam" id="PF13945">
    <property type="entry name" value="NST1"/>
    <property type="match status" value="1"/>
</dbReference>
<evidence type="ECO:0000313" key="8">
    <source>
        <dbReference type="EMBL" id="KAG9072515.1"/>
    </source>
</evidence>
<evidence type="ECO:0000256" key="3">
    <source>
        <dbReference type="ARBA" id="ARBA00015112"/>
    </source>
</evidence>
<feature type="compositionally biased region" description="Polar residues" evidence="7">
    <location>
        <begin position="1105"/>
        <end position="1126"/>
    </location>
</feature>
<feature type="compositionally biased region" description="Polar residues" evidence="7">
    <location>
        <begin position="1167"/>
        <end position="1177"/>
    </location>
</feature>
<feature type="region of interest" description="Disordered" evidence="7">
    <location>
        <begin position="1392"/>
        <end position="1462"/>
    </location>
</feature>
<feature type="compositionally biased region" description="Basic and acidic residues" evidence="7">
    <location>
        <begin position="569"/>
        <end position="591"/>
    </location>
</feature>
<name>A0A9P7Y3Y0_9FUNG</name>
<feature type="compositionally biased region" description="Low complexity" evidence="7">
    <location>
        <begin position="53"/>
        <end position="67"/>
    </location>
</feature>
<feature type="compositionally biased region" description="Polar residues" evidence="7">
    <location>
        <begin position="1313"/>
        <end position="1322"/>
    </location>
</feature>
<feature type="region of interest" description="Disordered" evidence="7">
    <location>
        <begin position="371"/>
        <end position="458"/>
    </location>
</feature>
<evidence type="ECO:0000313" key="9">
    <source>
        <dbReference type="Proteomes" id="UP000707451"/>
    </source>
</evidence>
<feature type="compositionally biased region" description="Low complexity" evidence="7">
    <location>
        <begin position="184"/>
        <end position="216"/>
    </location>
</feature>
<evidence type="ECO:0000256" key="1">
    <source>
        <dbReference type="ARBA" id="ARBA00004496"/>
    </source>
</evidence>
<dbReference type="Proteomes" id="UP000707451">
    <property type="component" value="Unassembled WGS sequence"/>
</dbReference>
<feature type="compositionally biased region" description="Polar residues" evidence="7">
    <location>
        <begin position="1261"/>
        <end position="1275"/>
    </location>
</feature>
<feature type="compositionally biased region" description="Low complexity" evidence="7">
    <location>
        <begin position="1420"/>
        <end position="1429"/>
    </location>
</feature>
<feature type="region of interest" description="Disordered" evidence="7">
    <location>
        <begin position="1167"/>
        <end position="1215"/>
    </location>
</feature>
<evidence type="ECO:0000256" key="7">
    <source>
        <dbReference type="SAM" id="MobiDB-lite"/>
    </source>
</evidence>
<dbReference type="PANTHER" id="PTHR31780">
    <property type="entry name" value="STRESS RESPONSE PROTEIN NST1-RELATED"/>
    <property type="match status" value="1"/>
</dbReference>
<accession>A0A9P7Y3Y0</accession>
<feature type="compositionally biased region" description="Basic and acidic residues" evidence="7">
    <location>
        <begin position="268"/>
        <end position="284"/>
    </location>
</feature>
<feature type="compositionally biased region" description="Basic residues" evidence="7">
    <location>
        <begin position="217"/>
        <end position="227"/>
    </location>
</feature>
<feature type="region of interest" description="Disordered" evidence="7">
    <location>
        <begin position="498"/>
        <end position="525"/>
    </location>
</feature>
<sequence length="1462" mass="162657">MAAHTFAPEDALPPPKSAVIYSRDGRKRSLNIDMTKHFAPSLHDHSMPPPHPALASAGTGATPPGAARDGSSSEIPQGHKGSSSPSNHNGLLFGSINASHKKKKKKRSKKKALERIEESEQRRGGQNHSHQHQHQHHADCQHDHAHHHHHDSEHHHHDDEDEDDEDFYSDEEVYDPETPSMAYASGAGAASSGGSTHPGASTTAAASTSQSAGSTASKKKKKKKKKSTTANPLPSFASNAYNQHNHNHNHNHSHPNSSKAMVPSGHRNGHEHGSMTKHSHDSHAQNDGFWHYSDAEERQRIREFWFQLREEERRSLVRVEKEAVLKKMKEQQRHSCSCSLCGRKRTAIEEELELLYDAYYDELEQYANQQQPSDGHALTYGQHAPAFEDDELSDESRGSDEEDDEDDEDEDEDDDEDDDDEDEEEDDEYEDEDDEEEYEDEISNRQAPFPYRSGFPNTLQAKGNILTVAEDLLENDGKKFLEMMDRLADRKVQRDDDLMDNRGVYEEYDDEDDGEFEDDGPEEDALTKEQRMEEGRRMFQAFAARMFEQRVLSAYREKVAQERQERLLAELEEESRQEQLREERKEREKEKKRDKKRLQRQQKEEERAAKEAQRLAEEKRVQEERERKQEADRKRRDEERRVKEEEKRLREEERIKKEEERKRKAKEDKAREAEKERRRKEEQLVKEKEEQLAKEREEELAKEREEQLVKEKEEQAKRAEDARRQEREAYLKQQLALEQLRQEELRLQEQLAKQELALELELQQEEERQRGALATTMAATTTNTSAAQDTIPQSPSPKSSSPTTGLTNAIGESQSGSPKVSPSPLPGGVGETLKDQSALAQGLSTSVHNPLWSNSYPAQSNPQAHVQSQHSLAHQHSMFQQPVQHGLFRPPTHFGHIGGEHDAFSSRIGHSAGRGGFLAGPSHPSHSPFQVAPQHPSSSSQVPQSMGGLRSPGLGPIGYGQNNTSTKQMMTLMNTNSSAAHDLPNKSGSPLHSPSSLGAIGTPINSFGPISPIGHARRTSTPHGPTTDAIKPIQRPVPIGRPKDSAQNASAGIISSSFDGLTLGLSGLAVGAEIERRSRSPPLNLTGGSALDLDGVVLGNKDTLRLTNGGSESHSFSNDATASTGLRQLDPSEPLQSLSPSNPGSFFTNSFFGGRMNGHVPFMSTGDFSTYGQQQPGHGSAPSATHFMSPYAMNISSPPQNQLQHLQQQQQRTSQQQQQQQQQQLYLQQQQQQQYMQELHLQQQQHQLQQHQIQQQQHQLGLSSPPLNGSHTWGRTNFMRPPHMNGGGANVSSTMGLSSPPSRALSPPPALSNSGNVSNGQHSPLMPIRPPNGGANSHMHQQHSSHGFNHFPSHDLGLSVGSGRKSVSHLPTMRMHGGMDGIDTSLLSPRNNSVSGVGQAMDSDRHPKGFSSGFGAHLLQQKQQQQQQQHHPHQFHQQHPLGSIGDVGGPTGGAVGGGGGAP</sequence>
<dbReference type="InterPro" id="IPR025279">
    <property type="entry name" value="NST1"/>
</dbReference>
<feature type="compositionally biased region" description="Low complexity" evidence="7">
    <location>
        <begin position="933"/>
        <end position="945"/>
    </location>
</feature>
<organism evidence="8 9">
    <name type="scientific">Linnemannia hyalina</name>
    <dbReference type="NCBI Taxonomy" id="64524"/>
    <lineage>
        <taxon>Eukaryota</taxon>
        <taxon>Fungi</taxon>
        <taxon>Fungi incertae sedis</taxon>
        <taxon>Mucoromycota</taxon>
        <taxon>Mortierellomycotina</taxon>
        <taxon>Mortierellomycetes</taxon>
        <taxon>Mortierellales</taxon>
        <taxon>Mortierellaceae</taxon>
        <taxon>Linnemannia</taxon>
    </lineage>
</organism>
<feature type="compositionally biased region" description="Polar residues" evidence="7">
    <location>
        <begin position="803"/>
        <end position="820"/>
    </location>
</feature>
<feature type="region of interest" description="Disordered" evidence="7">
    <location>
        <begin position="851"/>
        <end position="870"/>
    </location>
</feature>
<feature type="compositionally biased region" description="Acidic residues" evidence="7">
    <location>
        <begin position="400"/>
        <end position="441"/>
    </location>
</feature>
<evidence type="ECO:0000256" key="6">
    <source>
        <dbReference type="ARBA" id="ARBA00023054"/>
    </source>
</evidence>
<feature type="compositionally biased region" description="Polar residues" evidence="7">
    <location>
        <begin position="70"/>
        <end position="89"/>
    </location>
</feature>
<feature type="compositionally biased region" description="Acidic residues" evidence="7">
    <location>
        <begin position="506"/>
        <end position="524"/>
    </location>
</feature>
<feature type="compositionally biased region" description="Acidic residues" evidence="7">
    <location>
        <begin position="159"/>
        <end position="175"/>
    </location>
</feature>
<feature type="compositionally biased region" description="Gly residues" evidence="7">
    <location>
        <begin position="1445"/>
        <end position="1462"/>
    </location>
</feature>
<feature type="region of interest" description="Disordered" evidence="7">
    <location>
        <begin position="912"/>
        <end position="947"/>
    </location>
</feature>
<feature type="region of interest" description="Disordered" evidence="7">
    <location>
        <begin position="1017"/>
        <end position="1048"/>
    </location>
</feature>
<evidence type="ECO:0000256" key="5">
    <source>
        <dbReference type="ARBA" id="ARBA00022490"/>
    </source>
</evidence>
<dbReference type="GO" id="GO:0005737">
    <property type="term" value="C:cytoplasm"/>
    <property type="evidence" value="ECO:0007669"/>
    <property type="project" value="UniProtKB-SubCell"/>
</dbReference>
<dbReference type="EMBL" id="JAHRHY010000001">
    <property type="protein sequence ID" value="KAG9072515.1"/>
    <property type="molecule type" value="Genomic_DNA"/>
</dbReference>
<dbReference type="CDD" id="cd22249">
    <property type="entry name" value="UDM1_RNF168_RNF169-like"/>
    <property type="match status" value="1"/>
</dbReference>
<comment type="subcellular location">
    <subcellularLocation>
        <location evidence="1">Cytoplasm</location>
    </subcellularLocation>
</comment>
<feature type="compositionally biased region" description="Basic residues" evidence="7">
    <location>
        <begin position="99"/>
        <end position="110"/>
    </location>
</feature>
<comment type="caution">
    <text evidence="8">The sequence shown here is derived from an EMBL/GenBank/DDBJ whole genome shotgun (WGS) entry which is preliminary data.</text>
</comment>
<evidence type="ECO:0000256" key="4">
    <source>
        <dbReference type="ARBA" id="ARBA00020733"/>
    </source>
</evidence>
<keyword evidence="5" id="KW-0963">Cytoplasm</keyword>
<dbReference type="PANTHER" id="PTHR31780:SF10">
    <property type="entry name" value="LD36051P"/>
    <property type="match status" value="1"/>
</dbReference>
<keyword evidence="6" id="KW-0175">Coiled coil</keyword>
<feature type="compositionally biased region" description="Low complexity" evidence="7">
    <location>
        <begin position="1250"/>
        <end position="1260"/>
    </location>
</feature>
<dbReference type="InterPro" id="IPR051195">
    <property type="entry name" value="Fungal_stress_NST1"/>
</dbReference>
<feature type="compositionally biased region" description="Basic and acidic residues" evidence="7">
    <location>
        <begin position="601"/>
        <end position="726"/>
    </location>
</feature>
<feature type="region of interest" description="Disordered" evidence="7">
    <location>
        <begin position="569"/>
        <end position="726"/>
    </location>
</feature>
<feature type="region of interest" description="Disordered" evidence="7">
    <location>
        <begin position="768"/>
        <end position="842"/>
    </location>
</feature>
<feature type="compositionally biased region" description="Basic and acidic residues" evidence="7">
    <location>
        <begin position="111"/>
        <end position="123"/>
    </location>
</feature>
<feature type="compositionally biased region" description="Low complexity" evidence="7">
    <location>
        <begin position="1200"/>
        <end position="1215"/>
    </location>
</feature>
<proteinExistence type="inferred from homology"/>